<accession>A0A644WKC8</accession>
<proteinExistence type="predicted"/>
<organism evidence="1">
    <name type="scientific">bioreactor metagenome</name>
    <dbReference type="NCBI Taxonomy" id="1076179"/>
    <lineage>
        <taxon>unclassified sequences</taxon>
        <taxon>metagenomes</taxon>
        <taxon>ecological metagenomes</taxon>
    </lineage>
</organism>
<gene>
    <name evidence="1" type="ORF">SDC9_50278</name>
</gene>
<protein>
    <submittedName>
        <fullName evidence="1">Uncharacterized protein</fullName>
    </submittedName>
</protein>
<evidence type="ECO:0000313" key="1">
    <source>
        <dbReference type="EMBL" id="MPM04011.1"/>
    </source>
</evidence>
<name>A0A644WKC8_9ZZZZ</name>
<sequence>MVVDPVAVKKVVPGGGFHVLAPVLVPVDVGLVPEDSRSSFAHVGHGKEGADVEADAVVEVGVPSDGLLIQGLPPHEDVVGSLAFEDQLQALLQPFGGGEAFFRSVRSRFHFLFLTVDPVAQVGVDQGFHLFSVEPVIVDQDREAVPQSVPDMPNERTVLEEPAVLGEELFPQPSFQGFAGVVGIFQQLGQDVAGPGVAVGGGKQVQQPVGGREFTPHGRNADDTVAVRTGQQGFTPVHPLPLHVGQFHLPVKLGGPAISQEAGDGDLQHGVAGPQGSVGGPLGSIVPQDGAAWMAVEDPLGGVVGIGFREAVGVFFGGDF</sequence>
<comment type="caution">
    <text evidence="1">The sequence shown here is derived from an EMBL/GenBank/DDBJ whole genome shotgun (WGS) entry which is preliminary data.</text>
</comment>
<reference evidence="1" key="1">
    <citation type="submission" date="2019-08" db="EMBL/GenBank/DDBJ databases">
        <authorList>
            <person name="Kucharzyk K."/>
            <person name="Murdoch R.W."/>
            <person name="Higgins S."/>
            <person name="Loffler F."/>
        </authorList>
    </citation>
    <scope>NUCLEOTIDE SEQUENCE</scope>
</reference>
<dbReference type="EMBL" id="VSSQ01001001">
    <property type="protein sequence ID" value="MPM04011.1"/>
    <property type="molecule type" value="Genomic_DNA"/>
</dbReference>
<dbReference type="AlphaFoldDB" id="A0A644WKC8"/>